<organism evidence="1 4">
    <name type="scientific">Micromonospora terminaliae</name>
    <dbReference type="NCBI Taxonomy" id="1914461"/>
    <lineage>
        <taxon>Bacteria</taxon>
        <taxon>Bacillati</taxon>
        <taxon>Actinomycetota</taxon>
        <taxon>Actinomycetes</taxon>
        <taxon>Micromonosporales</taxon>
        <taxon>Micromonosporaceae</taxon>
        <taxon>Micromonospora</taxon>
    </lineage>
</organism>
<evidence type="ECO:0000313" key="3">
    <source>
        <dbReference type="Proteomes" id="UP000402241"/>
    </source>
</evidence>
<dbReference type="EMBL" id="CP045309">
    <property type="protein sequence ID" value="QGL48965.1"/>
    <property type="molecule type" value="Genomic_DNA"/>
</dbReference>
<evidence type="ECO:0000313" key="2">
    <source>
        <dbReference type="EMBL" id="QGL48965.1"/>
    </source>
</evidence>
<name>A0AAJ3DJW1_9ACTN</name>
<dbReference type="EMBL" id="JAAHBZ010000005">
    <property type="protein sequence ID" value="NES29026.1"/>
    <property type="molecule type" value="Genomic_DNA"/>
</dbReference>
<sequence length="377" mass="41671">MDSLIDDEKLLIAEKALAEGVPFGSYEHISTQLINQYLPLLSTIAETTPGARALIDSIAAADDKLKGLILTDALVRRTIEDGVCLLMLGRDAIGYQEFNELLSSAAECARSDRTSLLGKAAGCGRIGGAYRGYVWTDTAVDSVGARRFKTQCLERLPGFRIEQPKEEELRNISEGAKIVNRLLPELGRSALSHTFMVVLATTAAQFGSLTVPGLPGTIFLSPRVLTTPVRAGEAILHESMHLKFMDVDYTEHLFSSGFRPQLSPKITPPWHNARDKQEWPLDRLLTAMHVYTALAVFYGRMERAANTSDGADRAEYPADTAMKYQRAIDRAYFLANKSREYSEVFSGAGMAFIEWIAQILKELDSRSFRVELTGKSV</sequence>
<dbReference type="InterPro" id="IPR026337">
    <property type="entry name" value="AKG_HExxH"/>
</dbReference>
<reference evidence="1 4" key="2">
    <citation type="submission" date="2020-02" db="EMBL/GenBank/DDBJ databases">
        <title>WGS of Micromonospora spp. isolated from hot spring.</title>
        <authorList>
            <person name="Thawai C."/>
        </authorList>
    </citation>
    <scope>NUCLEOTIDE SEQUENCE [LARGE SCALE GENOMIC DNA]</scope>
    <source>
        <strain evidence="1 4">TMS7</strain>
    </source>
</reference>
<gene>
    <name evidence="1" type="ORF">G3561_15915</name>
    <name evidence="2" type="ORF">GCE86_19275</name>
</gene>
<evidence type="ECO:0000313" key="1">
    <source>
        <dbReference type="EMBL" id="NES29026.1"/>
    </source>
</evidence>
<evidence type="ECO:0008006" key="5">
    <source>
        <dbReference type="Google" id="ProtNLM"/>
    </source>
</evidence>
<reference evidence="2 3" key="1">
    <citation type="submission" date="2019-10" db="EMBL/GenBank/DDBJ databases">
        <title>Genome Sequence of Micromonospora terminaliae DSM 101760.</title>
        <authorList>
            <person name="Guo L."/>
        </authorList>
    </citation>
    <scope>NUCLEOTIDE SEQUENCE [LARGE SCALE GENOMIC DNA]</scope>
    <source>
        <strain evidence="2 3">DSM 101760</strain>
    </source>
</reference>
<evidence type="ECO:0000313" key="4">
    <source>
        <dbReference type="Proteomes" id="UP000477779"/>
    </source>
</evidence>
<accession>A0AAJ3DJW1</accession>
<dbReference type="RefSeq" id="WP_154228243.1">
    <property type="nucleotide sequence ID" value="NZ_CP045309.1"/>
</dbReference>
<keyword evidence="3" id="KW-1185">Reference proteome</keyword>
<dbReference type="Proteomes" id="UP000402241">
    <property type="component" value="Chromosome"/>
</dbReference>
<dbReference type="AlphaFoldDB" id="A0AAJ3DJW1"/>
<protein>
    <recommendedName>
        <fullName evidence="5">HEXXH motif domain-containing protein</fullName>
    </recommendedName>
</protein>
<proteinExistence type="predicted"/>
<dbReference type="NCBIfam" id="TIGR04267">
    <property type="entry name" value="mod_HExxH"/>
    <property type="match status" value="1"/>
</dbReference>
<dbReference type="Proteomes" id="UP000477779">
    <property type="component" value="Unassembled WGS sequence"/>
</dbReference>